<sequence length="612" mass="71472">MHALASAASAPSANDSRHRVSARRISVSSRAARRLHGREKQREGRAHEAEDREHREHVEVREDRRLRHEGLVQLPARRLQRGGRRHPRERCDRLRVLPQRIVEVLRQRRQVRRQMRHARLRALANQRGRQRNADRSRDIAEHREKRGRIVVQPARHGQIRERRDRHEQEADRERLRAAYLQEVRIVDVGHERVRVHERRGEQQEAEAYEKARLHVRHQLADDRNLERDEERAWRQHETREHRRVAEPLLRELRHEHGAAVQHDRERRDRHAAEREIAILQARQIDDGLFRVEQPERRADEPRDGQHRERADERRREPVLVLAAIEHHLQTAEADRDQRDADVVDRQAARAAAFPRRILDELDHRERSQHADRHVEQEHPAPREVVGDPAAERRAEHRRDDDRHGRDRERAVALLGRERIEDDRLLVRLQAAAEQPLQHAEHDQLAEIGCDSAQERADRERDDAQHEVALAAEQAAEKAGDRQHDAVGDKIRRERPGRFVVARRHRAGDVRQRDVDDRRVEHLHERGERDDDRDQPRVRGGTPRAVAVAVAVAARCGGRGGRRSVHRHGARRDDAAPPTAAKRARSGAAARRMRRTGWIRCRASRAAPGSVGA</sequence>
<evidence type="ECO:0000256" key="1">
    <source>
        <dbReference type="SAM" id="MobiDB-lite"/>
    </source>
</evidence>
<evidence type="ECO:0000313" key="2">
    <source>
        <dbReference type="EMBL" id="ABA48951.1"/>
    </source>
</evidence>
<feature type="region of interest" description="Disordered" evidence="1">
    <location>
        <begin position="354"/>
        <end position="405"/>
    </location>
</feature>
<dbReference type="EnsemblBacteria" id="ABA48951">
    <property type="protein sequence ID" value="ABA48951"/>
    <property type="gene ID" value="BURPS1710b_1801"/>
</dbReference>
<feature type="region of interest" description="Disordered" evidence="1">
    <location>
        <begin position="289"/>
        <end position="314"/>
    </location>
</feature>
<feature type="region of interest" description="Disordered" evidence="1">
    <location>
        <begin position="504"/>
        <end position="542"/>
    </location>
</feature>
<organism evidence="2 3">
    <name type="scientific">Burkholderia pseudomallei (strain 1710b)</name>
    <dbReference type="NCBI Taxonomy" id="320372"/>
    <lineage>
        <taxon>Bacteria</taxon>
        <taxon>Pseudomonadati</taxon>
        <taxon>Pseudomonadota</taxon>
        <taxon>Betaproteobacteria</taxon>
        <taxon>Burkholderiales</taxon>
        <taxon>Burkholderiaceae</taxon>
        <taxon>Burkholderia</taxon>
        <taxon>pseudomallei group</taxon>
    </lineage>
</organism>
<evidence type="ECO:0000313" key="3">
    <source>
        <dbReference type="Proteomes" id="UP000002700"/>
    </source>
</evidence>
<feature type="compositionally biased region" description="Basic residues" evidence="1">
    <location>
        <begin position="559"/>
        <end position="569"/>
    </location>
</feature>
<dbReference type="KEGG" id="bpm:BURPS1710b_1801"/>
<feature type="compositionally biased region" description="Basic and acidic residues" evidence="1">
    <location>
        <begin position="158"/>
        <end position="170"/>
    </location>
</feature>
<feature type="region of interest" description="Disordered" evidence="1">
    <location>
        <begin position="1"/>
        <end position="57"/>
    </location>
</feature>
<dbReference type="HOGENOM" id="CLU_445974_0_0_4"/>
<feature type="region of interest" description="Disordered" evidence="1">
    <location>
        <begin position="556"/>
        <end position="596"/>
    </location>
</feature>
<gene>
    <name evidence="2" type="ordered locus">BURPS1710b_1801</name>
</gene>
<feature type="compositionally biased region" description="Low complexity" evidence="1">
    <location>
        <begin position="575"/>
        <end position="589"/>
    </location>
</feature>
<feature type="compositionally biased region" description="Basic and acidic residues" evidence="1">
    <location>
        <begin position="506"/>
        <end position="536"/>
    </location>
</feature>
<dbReference type="EMBL" id="CP000124">
    <property type="protein sequence ID" value="ABA48951.1"/>
    <property type="molecule type" value="Genomic_DNA"/>
</dbReference>
<protein>
    <submittedName>
        <fullName evidence="2">200 kDa antigen p200, putative</fullName>
    </submittedName>
</protein>
<feature type="compositionally biased region" description="Low complexity" evidence="1">
    <location>
        <begin position="1"/>
        <end position="13"/>
    </location>
</feature>
<feature type="compositionally biased region" description="Basic and acidic residues" evidence="1">
    <location>
        <begin position="356"/>
        <end position="405"/>
    </location>
</feature>
<accession>Q3JTA2</accession>
<reference evidence="2 3" key="1">
    <citation type="submission" date="2005-09" db="EMBL/GenBank/DDBJ databases">
        <authorList>
            <person name="Woods D.E."/>
            <person name="Nierman W.C."/>
        </authorList>
    </citation>
    <scope>NUCLEOTIDE SEQUENCE [LARGE SCALE GENOMIC DNA]</scope>
    <source>
        <strain evidence="2 3">1710b</strain>
    </source>
</reference>
<feature type="region of interest" description="Disordered" evidence="1">
    <location>
        <begin position="124"/>
        <end position="170"/>
    </location>
</feature>
<feature type="compositionally biased region" description="Basic and acidic residues" evidence="1">
    <location>
        <begin position="131"/>
        <end position="144"/>
    </location>
</feature>
<proteinExistence type="predicted"/>
<dbReference type="AlphaFoldDB" id="Q3JTA2"/>
<feature type="compositionally biased region" description="Basic and acidic residues" evidence="1">
    <location>
        <begin position="38"/>
        <end position="57"/>
    </location>
</feature>
<dbReference type="Proteomes" id="UP000002700">
    <property type="component" value="Chromosome I"/>
</dbReference>
<name>Q3JTA2_BURP1</name>